<dbReference type="SUPFAM" id="SSF52172">
    <property type="entry name" value="CheY-like"/>
    <property type="match status" value="1"/>
</dbReference>
<dbReference type="InterPro" id="IPR050595">
    <property type="entry name" value="Bact_response_regulator"/>
</dbReference>
<evidence type="ECO:0000256" key="1">
    <source>
        <dbReference type="ARBA" id="ARBA00022553"/>
    </source>
</evidence>
<evidence type="ECO:0000313" key="5">
    <source>
        <dbReference type="EMBL" id="GAA4338227.1"/>
    </source>
</evidence>
<dbReference type="PROSITE" id="PS50110">
    <property type="entry name" value="RESPONSE_REGULATORY"/>
    <property type="match status" value="1"/>
</dbReference>
<evidence type="ECO:0000313" key="6">
    <source>
        <dbReference type="Proteomes" id="UP001500975"/>
    </source>
</evidence>
<evidence type="ECO:0000256" key="3">
    <source>
        <dbReference type="SAM" id="MobiDB-lite"/>
    </source>
</evidence>
<feature type="modified residue" description="4-aspartylphosphate" evidence="2">
    <location>
        <position position="52"/>
    </location>
</feature>
<dbReference type="Proteomes" id="UP001500975">
    <property type="component" value="Unassembled WGS sequence"/>
</dbReference>
<feature type="region of interest" description="Disordered" evidence="3">
    <location>
        <begin position="120"/>
        <end position="139"/>
    </location>
</feature>
<dbReference type="PANTHER" id="PTHR44591:SF3">
    <property type="entry name" value="RESPONSE REGULATORY DOMAIN-CONTAINING PROTEIN"/>
    <property type="match status" value="1"/>
</dbReference>
<gene>
    <name evidence="5" type="ORF">GCM10023165_16760</name>
</gene>
<dbReference type="InterPro" id="IPR001789">
    <property type="entry name" value="Sig_transdc_resp-reg_receiver"/>
</dbReference>
<keyword evidence="6" id="KW-1185">Reference proteome</keyword>
<dbReference type="PANTHER" id="PTHR44591">
    <property type="entry name" value="STRESS RESPONSE REGULATOR PROTEIN 1"/>
    <property type="match status" value="1"/>
</dbReference>
<dbReference type="SMART" id="SM00448">
    <property type="entry name" value="REC"/>
    <property type="match status" value="1"/>
</dbReference>
<organism evidence="5 6">
    <name type="scientific">Variovorax defluvii</name>
    <dbReference type="NCBI Taxonomy" id="913761"/>
    <lineage>
        <taxon>Bacteria</taxon>
        <taxon>Pseudomonadati</taxon>
        <taxon>Pseudomonadota</taxon>
        <taxon>Betaproteobacteria</taxon>
        <taxon>Burkholderiales</taxon>
        <taxon>Comamonadaceae</taxon>
        <taxon>Variovorax</taxon>
    </lineage>
</organism>
<dbReference type="Gene3D" id="3.40.50.2300">
    <property type="match status" value="1"/>
</dbReference>
<dbReference type="Pfam" id="PF00072">
    <property type="entry name" value="Response_reg"/>
    <property type="match status" value="1"/>
</dbReference>
<comment type="caution">
    <text evidence="5">The sequence shown here is derived from an EMBL/GenBank/DDBJ whole genome shotgun (WGS) entry which is preliminary data.</text>
</comment>
<accession>A0ABP8HED2</accession>
<feature type="domain" description="Response regulatory" evidence="4">
    <location>
        <begin position="3"/>
        <end position="119"/>
    </location>
</feature>
<evidence type="ECO:0000256" key="2">
    <source>
        <dbReference type="PROSITE-ProRule" id="PRU00169"/>
    </source>
</evidence>
<dbReference type="RefSeq" id="WP_345537164.1">
    <property type="nucleotide sequence ID" value="NZ_BAABGJ010000013.1"/>
</dbReference>
<sequence>MATILIVEDHEKNMKLVRDILRHDGHATLEAVTGAEGLRLAIEAQPDLVLLDIQLPDIDGIAVLREIRAHPALDAMPVLAVSASVMPDERQKVTDSGFDALISKPIQLKPFRETVRRFLGEGRGRTGTPGSPATPPNIP</sequence>
<protein>
    <submittedName>
        <fullName evidence="5">Response regulator</fullName>
    </submittedName>
</protein>
<keyword evidence="1 2" id="KW-0597">Phosphoprotein</keyword>
<dbReference type="EMBL" id="BAABGJ010000013">
    <property type="protein sequence ID" value="GAA4338227.1"/>
    <property type="molecule type" value="Genomic_DNA"/>
</dbReference>
<proteinExistence type="predicted"/>
<name>A0ABP8HED2_9BURK</name>
<reference evidence="6" key="1">
    <citation type="journal article" date="2019" name="Int. J. Syst. Evol. Microbiol.">
        <title>The Global Catalogue of Microorganisms (GCM) 10K type strain sequencing project: providing services to taxonomists for standard genome sequencing and annotation.</title>
        <authorList>
            <consortium name="The Broad Institute Genomics Platform"/>
            <consortium name="The Broad Institute Genome Sequencing Center for Infectious Disease"/>
            <person name="Wu L."/>
            <person name="Ma J."/>
        </authorList>
    </citation>
    <scope>NUCLEOTIDE SEQUENCE [LARGE SCALE GENOMIC DNA]</scope>
    <source>
        <strain evidence="6">JCM 17804</strain>
    </source>
</reference>
<evidence type="ECO:0000259" key="4">
    <source>
        <dbReference type="PROSITE" id="PS50110"/>
    </source>
</evidence>
<dbReference type="InterPro" id="IPR011006">
    <property type="entry name" value="CheY-like_superfamily"/>
</dbReference>